<feature type="transmembrane region" description="Helical" evidence="7">
    <location>
        <begin position="6"/>
        <end position="28"/>
    </location>
</feature>
<name>D8M9H1_BLAHO</name>
<dbReference type="OrthoDB" id="1666796at2759"/>
<organism evidence="8">
    <name type="scientific">Blastocystis hominis</name>
    <dbReference type="NCBI Taxonomy" id="12968"/>
    <lineage>
        <taxon>Eukaryota</taxon>
        <taxon>Sar</taxon>
        <taxon>Stramenopiles</taxon>
        <taxon>Bigyra</taxon>
        <taxon>Opalozoa</taxon>
        <taxon>Opalinata</taxon>
        <taxon>Blastocystidae</taxon>
        <taxon>Blastocystis</taxon>
    </lineage>
</organism>
<dbReference type="GO" id="GO:0072657">
    <property type="term" value="P:protein localization to membrane"/>
    <property type="evidence" value="ECO:0007669"/>
    <property type="project" value="TreeGrafter"/>
</dbReference>
<dbReference type="InterPro" id="IPR004240">
    <property type="entry name" value="EMP70"/>
</dbReference>
<comment type="subcellular location">
    <subcellularLocation>
        <location evidence="1">Membrane</location>
        <topology evidence="1">Multi-pass membrane protein</topology>
    </subcellularLocation>
</comment>
<evidence type="ECO:0000256" key="5">
    <source>
        <dbReference type="ARBA" id="ARBA00022989"/>
    </source>
</evidence>
<feature type="transmembrane region" description="Helical" evidence="7">
    <location>
        <begin position="341"/>
        <end position="362"/>
    </location>
</feature>
<evidence type="ECO:0000256" key="2">
    <source>
        <dbReference type="ARBA" id="ARBA00005227"/>
    </source>
</evidence>
<protein>
    <recommendedName>
        <fullName evidence="7">Transmembrane 9 superfamily member</fullName>
    </recommendedName>
</protein>
<dbReference type="AlphaFoldDB" id="D8M9H1"/>
<proteinExistence type="inferred from homology"/>
<dbReference type="GeneID" id="24921444"/>
<feature type="transmembrane region" description="Helical" evidence="7">
    <location>
        <begin position="103"/>
        <end position="121"/>
    </location>
</feature>
<feature type="transmembrane region" description="Helical" evidence="7">
    <location>
        <begin position="302"/>
        <end position="321"/>
    </location>
</feature>
<keyword evidence="6 7" id="KW-0472">Membrane</keyword>
<comment type="similarity">
    <text evidence="2 7">Belongs to the nonaspanin (TM9SF) (TC 9.A.2) family.</text>
</comment>
<dbReference type="EMBL" id="FN668688">
    <property type="protein sequence ID" value="CBK24710.2"/>
    <property type="molecule type" value="Genomic_DNA"/>
</dbReference>
<feature type="transmembrane region" description="Helical" evidence="7">
    <location>
        <begin position="141"/>
        <end position="165"/>
    </location>
</feature>
<evidence type="ECO:0000313" key="9">
    <source>
        <dbReference type="Proteomes" id="UP000008312"/>
    </source>
</evidence>
<evidence type="ECO:0000256" key="3">
    <source>
        <dbReference type="ARBA" id="ARBA00022692"/>
    </source>
</evidence>
<keyword evidence="4" id="KW-0732">Signal</keyword>
<dbReference type="InParanoid" id="D8M9H1"/>
<dbReference type="Proteomes" id="UP000008312">
    <property type="component" value="Unassembled WGS sequence"/>
</dbReference>
<sequence length="372" mass="42067">MHWFSIFNSFMIVAFLAGLVAVIMIRTLKMDYLRYSRSIADIGTAGNADDYGWKRVHGDVFRPCPYFSIYCVLFGTGAHITATLFLCLFYIVLTPHYLGHDRVLLVVLIGYLLGFLVNGFCSGSAYKQAFFPRTSPHWRRVMLFSAGLLPCVGVAAYAGIMWLSVAVRSVSQFPWETVFSLLCLLLVVGLPLHVLGTLLGRTVFGNPHYPCRTSAIPSAIPASPFYSRHDVLCVVSGILPFGCVFIEVFFVFASIWSYKYYYMYGFLLAMTVILTIIEVCESIVATYLLLNSENYHWRWASFANGASLGVYLFLYCLYYYFRKTHMKGLLQTLSFFTESTLLVMVVSLFCGFISTLASEVFVKTIFRNIKVD</sequence>
<evidence type="ECO:0000256" key="6">
    <source>
        <dbReference type="ARBA" id="ARBA00023136"/>
    </source>
</evidence>
<dbReference type="Pfam" id="PF02990">
    <property type="entry name" value="EMP70"/>
    <property type="match status" value="1"/>
</dbReference>
<feature type="transmembrane region" description="Helical" evidence="7">
    <location>
        <begin position="231"/>
        <end position="256"/>
    </location>
</feature>
<keyword evidence="5 7" id="KW-1133">Transmembrane helix</keyword>
<dbReference type="PANTHER" id="PTHR10766">
    <property type="entry name" value="TRANSMEMBRANE 9 SUPERFAMILY PROTEIN"/>
    <property type="match status" value="1"/>
</dbReference>
<accession>D8M9H1</accession>
<dbReference type="OMA" id="LPFCHLG"/>
<dbReference type="GO" id="GO:0016020">
    <property type="term" value="C:membrane"/>
    <property type="evidence" value="ECO:0007669"/>
    <property type="project" value="UniProtKB-SubCell"/>
</dbReference>
<evidence type="ECO:0000313" key="8">
    <source>
        <dbReference type="EMBL" id="CBK24710.2"/>
    </source>
</evidence>
<feature type="transmembrane region" description="Helical" evidence="7">
    <location>
        <begin position="177"/>
        <end position="199"/>
    </location>
</feature>
<evidence type="ECO:0000256" key="7">
    <source>
        <dbReference type="RuleBase" id="RU363079"/>
    </source>
</evidence>
<evidence type="ECO:0000256" key="1">
    <source>
        <dbReference type="ARBA" id="ARBA00004141"/>
    </source>
</evidence>
<dbReference type="PANTHER" id="PTHR10766:SF41">
    <property type="entry name" value="TRANSMEMBRANE 9 SUPERFAMILY MEMBER 3"/>
    <property type="match status" value="1"/>
</dbReference>
<keyword evidence="3 7" id="KW-0812">Transmembrane</keyword>
<feature type="transmembrane region" description="Helical" evidence="7">
    <location>
        <begin position="67"/>
        <end position="91"/>
    </location>
</feature>
<feature type="transmembrane region" description="Helical" evidence="7">
    <location>
        <begin position="262"/>
        <end position="290"/>
    </location>
</feature>
<keyword evidence="9" id="KW-1185">Reference proteome</keyword>
<evidence type="ECO:0000256" key="4">
    <source>
        <dbReference type="ARBA" id="ARBA00022729"/>
    </source>
</evidence>
<reference evidence="8" key="1">
    <citation type="submission" date="2010-02" db="EMBL/GenBank/DDBJ databases">
        <title>Sequencing and annotation of the Blastocystis hominis genome.</title>
        <authorList>
            <person name="Wincker P."/>
        </authorList>
    </citation>
    <scope>NUCLEOTIDE SEQUENCE</scope>
    <source>
        <strain evidence="8">Singapore isolate B</strain>
    </source>
</reference>
<dbReference type="RefSeq" id="XP_012898758.1">
    <property type="nucleotide sequence ID" value="XM_013043304.1"/>
</dbReference>
<gene>
    <name evidence="8" type="ORF">GSBLH_T00004417001</name>
</gene>